<name>A0A6N7Z790_9PSEU</name>
<feature type="domain" description="Metallo-beta-lactamase" evidence="6">
    <location>
        <begin position="36"/>
        <end position="240"/>
    </location>
</feature>
<evidence type="ECO:0000259" key="6">
    <source>
        <dbReference type="SMART" id="SM00849"/>
    </source>
</evidence>
<dbReference type="PANTHER" id="PTHR42978:SF7">
    <property type="entry name" value="METALLO-HYDROLASE RV2300C-RELATED"/>
    <property type="match status" value="1"/>
</dbReference>
<evidence type="ECO:0000256" key="4">
    <source>
        <dbReference type="ARBA" id="ARBA00022801"/>
    </source>
</evidence>
<organism evidence="7 8">
    <name type="scientific">Amycolatopsis pithecellobii</name>
    <dbReference type="NCBI Taxonomy" id="664692"/>
    <lineage>
        <taxon>Bacteria</taxon>
        <taxon>Bacillati</taxon>
        <taxon>Actinomycetota</taxon>
        <taxon>Actinomycetes</taxon>
        <taxon>Pseudonocardiales</taxon>
        <taxon>Pseudonocardiaceae</taxon>
        <taxon>Amycolatopsis</taxon>
    </lineage>
</organism>
<sequence length="250" mass="27054">MSTVFTLEPLLVGMLPAFPLTKFLEGYHGDATVDAPCISWLARGSDGTAVLVDTGPAPRCVSTFPVVVEEHHRIDQALNAAGVDPAEITAVVYTHLHWDHCAGAENLPNARIFVQERELQFAVSPPTQFRRGYEVGTRGTSPSWMPSFDRIEPVTGDIEVSPGFRMVSLPGHTPGSAGVIFQGRTGRYAVVGDLVNQIENWEGTAESPGHIAPSLHASLEDCHTAFAKLDQEADIVLASHDARMLDRAVY</sequence>
<accession>A0A6N7Z790</accession>
<dbReference type="EMBL" id="WMBA01000058">
    <property type="protein sequence ID" value="MTD58019.1"/>
    <property type="molecule type" value="Genomic_DNA"/>
</dbReference>
<dbReference type="CDD" id="cd07729">
    <property type="entry name" value="AHL_lactonase_MBL-fold"/>
    <property type="match status" value="1"/>
</dbReference>
<evidence type="ECO:0000313" key="7">
    <source>
        <dbReference type="EMBL" id="MTD58019.1"/>
    </source>
</evidence>
<dbReference type="PANTHER" id="PTHR42978">
    <property type="entry name" value="QUORUM-QUENCHING LACTONASE YTNP-RELATED-RELATED"/>
    <property type="match status" value="1"/>
</dbReference>
<evidence type="ECO:0000256" key="1">
    <source>
        <dbReference type="ARBA" id="ARBA00001947"/>
    </source>
</evidence>
<dbReference type="Proteomes" id="UP000440096">
    <property type="component" value="Unassembled WGS sequence"/>
</dbReference>
<dbReference type="InterPro" id="IPR051013">
    <property type="entry name" value="MBL_superfamily_lactonases"/>
</dbReference>
<dbReference type="GO" id="GO:0046872">
    <property type="term" value="F:metal ion binding"/>
    <property type="evidence" value="ECO:0007669"/>
    <property type="project" value="UniProtKB-KW"/>
</dbReference>
<proteinExistence type="inferred from homology"/>
<dbReference type="Pfam" id="PF00753">
    <property type="entry name" value="Lactamase_B"/>
    <property type="match status" value="1"/>
</dbReference>
<dbReference type="Gene3D" id="3.60.15.10">
    <property type="entry name" value="Ribonuclease Z/Hydroxyacylglutathione hydrolase-like"/>
    <property type="match status" value="1"/>
</dbReference>
<keyword evidence="5" id="KW-0862">Zinc</keyword>
<dbReference type="SMART" id="SM00849">
    <property type="entry name" value="Lactamase_B"/>
    <property type="match status" value="1"/>
</dbReference>
<dbReference type="GO" id="GO:0016787">
    <property type="term" value="F:hydrolase activity"/>
    <property type="evidence" value="ECO:0007669"/>
    <property type="project" value="UniProtKB-KW"/>
</dbReference>
<dbReference type="InterPro" id="IPR036866">
    <property type="entry name" value="RibonucZ/Hydroxyglut_hydro"/>
</dbReference>
<comment type="similarity">
    <text evidence="2">Belongs to the metallo-beta-lactamase superfamily.</text>
</comment>
<comment type="cofactor">
    <cofactor evidence="1">
        <name>Zn(2+)</name>
        <dbReference type="ChEBI" id="CHEBI:29105"/>
    </cofactor>
</comment>
<dbReference type="SUPFAM" id="SSF56281">
    <property type="entry name" value="Metallo-hydrolase/oxidoreductase"/>
    <property type="match status" value="1"/>
</dbReference>
<keyword evidence="3" id="KW-0479">Metal-binding</keyword>
<evidence type="ECO:0000256" key="5">
    <source>
        <dbReference type="ARBA" id="ARBA00022833"/>
    </source>
</evidence>
<keyword evidence="4 7" id="KW-0378">Hydrolase</keyword>
<reference evidence="7 8" key="1">
    <citation type="submission" date="2019-11" db="EMBL/GenBank/DDBJ databases">
        <title>Draft genome of Amycolatopsis RM579.</title>
        <authorList>
            <person name="Duangmal K."/>
            <person name="Mingma R."/>
        </authorList>
    </citation>
    <scope>NUCLEOTIDE SEQUENCE [LARGE SCALE GENOMIC DNA]</scope>
    <source>
        <strain evidence="7 8">RM579</strain>
    </source>
</reference>
<keyword evidence="8" id="KW-1185">Reference proteome</keyword>
<gene>
    <name evidence="7" type="ORF">GKO32_29165</name>
</gene>
<dbReference type="OrthoDB" id="3196337at2"/>
<comment type="caution">
    <text evidence="7">The sequence shown here is derived from an EMBL/GenBank/DDBJ whole genome shotgun (WGS) entry which is preliminary data.</text>
</comment>
<dbReference type="AlphaFoldDB" id="A0A6N7Z790"/>
<dbReference type="RefSeq" id="WP_154760121.1">
    <property type="nucleotide sequence ID" value="NZ_WMBA01000058.1"/>
</dbReference>
<evidence type="ECO:0000256" key="3">
    <source>
        <dbReference type="ARBA" id="ARBA00022723"/>
    </source>
</evidence>
<protein>
    <submittedName>
        <fullName evidence="7">MBL fold metallo-hydrolase</fullName>
    </submittedName>
</protein>
<dbReference type="InterPro" id="IPR001279">
    <property type="entry name" value="Metallo-B-lactamas"/>
</dbReference>
<evidence type="ECO:0000313" key="8">
    <source>
        <dbReference type="Proteomes" id="UP000440096"/>
    </source>
</evidence>
<evidence type="ECO:0000256" key="2">
    <source>
        <dbReference type="ARBA" id="ARBA00007749"/>
    </source>
</evidence>